<dbReference type="Proteomes" id="UP000000599">
    <property type="component" value="Chromosome G"/>
</dbReference>
<dbReference type="VEuPathDB" id="FungiDB:DEHA2G22484g"/>
<protein>
    <submittedName>
        <fullName evidence="1">DEHA2G22484p</fullName>
    </submittedName>
</protein>
<organism evidence="1 2">
    <name type="scientific">Debaryomyces hansenii (strain ATCC 36239 / CBS 767 / BCRC 21394 / JCM 1990 / NBRC 0083 / IGC 2968)</name>
    <name type="common">Yeast</name>
    <name type="synonym">Torulaspora hansenii</name>
    <dbReference type="NCBI Taxonomy" id="284592"/>
    <lineage>
        <taxon>Eukaryota</taxon>
        <taxon>Fungi</taxon>
        <taxon>Dikarya</taxon>
        <taxon>Ascomycota</taxon>
        <taxon>Saccharomycotina</taxon>
        <taxon>Pichiomycetes</taxon>
        <taxon>Debaryomycetaceae</taxon>
        <taxon>Debaryomyces</taxon>
    </lineage>
</organism>
<dbReference type="HOGENOM" id="CLU_3050282_0_0_1"/>
<keyword evidence="2" id="KW-1185">Reference proteome</keyword>
<proteinExistence type="predicted"/>
<dbReference type="KEGG" id="dha:DEHA2G22484g"/>
<dbReference type="GeneID" id="2905476"/>
<dbReference type="EMBL" id="CR382139">
    <property type="protein sequence ID" value="CAG91034.2"/>
    <property type="molecule type" value="Genomic_DNA"/>
</dbReference>
<dbReference type="InParanoid" id="Q6BGZ7"/>
<dbReference type="AlphaFoldDB" id="Q6BGZ7"/>
<dbReference type="RefSeq" id="XP_462524.2">
    <property type="nucleotide sequence ID" value="XM_462524.1"/>
</dbReference>
<evidence type="ECO:0000313" key="2">
    <source>
        <dbReference type="Proteomes" id="UP000000599"/>
    </source>
</evidence>
<evidence type="ECO:0000313" key="1">
    <source>
        <dbReference type="EMBL" id="CAG91034.2"/>
    </source>
</evidence>
<name>Q6BGZ7_DEBHA</name>
<accession>Q6BGZ7</accession>
<sequence>MMSSLCQQVLMGAKNSRLGVAILHTSERMHHADENRLRKSTKTLAGNVLLVVTY</sequence>
<gene>
    <name evidence="1" type="ordered locus">DEHA2G22484g</name>
</gene>
<reference evidence="1 2" key="1">
    <citation type="journal article" date="2004" name="Nature">
        <title>Genome evolution in yeasts.</title>
        <authorList>
            <consortium name="Genolevures"/>
            <person name="Dujon B."/>
            <person name="Sherman D."/>
            <person name="Fischer G."/>
            <person name="Durrens P."/>
            <person name="Casaregola S."/>
            <person name="Lafontaine I."/>
            <person name="de Montigny J."/>
            <person name="Marck C."/>
            <person name="Neuveglise C."/>
            <person name="Talla E."/>
            <person name="Goffard N."/>
            <person name="Frangeul L."/>
            <person name="Aigle M."/>
            <person name="Anthouard V."/>
            <person name="Babour A."/>
            <person name="Barbe V."/>
            <person name="Barnay S."/>
            <person name="Blanchin S."/>
            <person name="Beckerich J.M."/>
            <person name="Beyne E."/>
            <person name="Bleykasten C."/>
            <person name="Boisrame A."/>
            <person name="Boyer J."/>
            <person name="Cattolico L."/>
            <person name="Confanioleri F."/>
            <person name="de Daruvar A."/>
            <person name="Despons L."/>
            <person name="Fabre E."/>
            <person name="Fairhead C."/>
            <person name="Ferry-Dumazet H."/>
            <person name="Groppi A."/>
            <person name="Hantraye F."/>
            <person name="Hennequin C."/>
            <person name="Jauniaux N."/>
            <person name="Joyet P."/>
            <person name="Kachouri R."/>
            <person name="Kerrest A."/>
            <person name="Koszul R."/>
            <person name="Lemaire M."/>
            <person name="Lesur I."/>
            <person name="Ma L."/>
            <person name="Muller H."/>
            <person name="Nicaud J.M."/>
            <person name="Nikolski M."/>
            <person name="Oztas S."/>
            <person name="Ozier-Kalogeropoulos O."/>
            <person name="Pellenz S."/>
            <person name="Potier S."/>
            <person name="Richard G.F."/>
            <person name="Straub M.L."/>
            <person name="Suleau A."/>
            <person name="Swennene D."/>
            <person name="Tekaia F."/>
            <person name="Wesolowski-Louvel M."/>
            <person name="Westhof E."/>
            <person name="Wirth B."/>
            <person name="Zeniou-Meyer M."/>
            <person name="Zivanovic I."/>
            <person name="Bolotin-Fukuhara M."/>
            <person name="Thierry A."/>
            <person name="Bouchier C."/>
            <person name="Caudron B."/>
            <person name="Scarpelli C."/>
            <person name="Gaillardin C."/>
            <person name="Weissenbach J."/>
            <person name="Wincker P."/>
            <person name="Souciet J.L."/>
        </authorList>
    </citation>
    <scope>NUCLEOTIDE SEQUENCE [LARGE SCALE GENOMIC DNA]</scope>
    <source>
        <strain evidence="2">ATCC 36239 / CBS 767 / BCRC 21394 / JCM 1990 / NBRC 0083 / IGC 2968</strain>
    </source>
</reference>